<keyword evidence="1" id="KW-0472">Membrane</keyword>
<keyword evidence="5" id="KW-1185">Reference proteome</keyword>
<keyword evidence="1" id="KW-1133">Transmembrane helix</keyword>
<dbReference type="AlphaFoldDB" id="A0AB35YPB8"/>
<evidence type="ECO:0000313" key="4">
    <source>
        <dbReference type="Proteomes" id="UP001388259"/>
    </source>
</evidence>
<protein>
    <recommendedName>
        <fullName evidence="6">Polysaccharide chain length determinant N-terminal domain-containing protein</fullName>
    </recommendedName>
</protein>
<feature type="transmembrane region" description="Helical" evidence="1">
    <location>
        <begin position="40"/>
        <end position="57"/>
    </location>
</feature>
<comment type="caution">
    <text evidence="2">The sequence shown here is derived from an EMBL/GenBank/DDBJ whole genome shotgun (WGS) entry which is preliminary data.</text>
</comment>
<sequence>MAKHNSSEEVDLGYLLGKFGDFSKSAARNFLLAIDFFKRYFIVIIVIAIIGFAYGFYKDYTSTKTYSNELIVIPNFQSVDYLYDKVNELNLKIAAKDTAYLKTVLDTNFSKLKLIEIEPIVDLYNFISESRQYVDILKIISQNQDFSEYVENMTTSKYYKYHRIRVFAKGKTTSQQIVNDLIAHFNSNEHLQEYQKIYKEVKDFEVKEHYIMIGQLDSLIKSNYAGPKAGTSVSVNNIADQYNLVEKKRQLVEYLQQLEIEQNDYTVPIKLVSANFNMEPEKFIDISNKVKYPILLVFLFSLIFFVLYLFRGLKKYANAE</sequence>
<gene>
    <name evidence="3" type="ORF">VZD24_04515</name>
    <name evidence="2" type="ORF">VZD85_03595</name>
</gene>
<dbReference type="EMBL" id="JBANCF010000002">
    <property type="protein sequence ID" value="MEM0572768.1"/>
    <property type="molecule type" value="Genomic_DNA"/>
</dbReference>
<dbReference type="Proteomes" id="UP001390963">
    <property type="component" value="Unassembled WGS sequence"/>
</dbReference>
<reference evidence="2 5" key="1">
    <citation type="submission" date="2024-01" db="EMBL/GenBank/DDBJ databases">
        <title>Aequorivita flavus sp. nov., isolated from deep-sea sediment.</title>
        <authorList>
            <person name="Chen X."/>
        </authorList>
    </citation>
    <scope>NUCLEOTIDE SEQUENCE</scope>
    <source>
        <strain evidence="2">MCCC 1A16923</strain>
        <strain evidence="3 5">MCCC 1A16935</strain>
    </source>
</reference>
<dbReference type="Proteomes" id="UP001388259">
    <property type="component" value="Unassembled WGS sequence"/>
</dbReference>
<organism evidence="2 4">
    <name type="scientific">Aequorivita flava</name>
    <dbReference type="NCBI Taxonomy" id="3114371"/>
    <lineage>
        <taxon>Bacteria</taxon>
        <taxon>Pseudomonadati</taxon>
        <taxon>Bacteroidota</taxon>
        <taxon>Flavobacteriia</taxon>
        <taxon>Flavobacteriales</taxon>
        <taxon>Flavobacteriaceae</taxon>
        <taxon>Aequorivita</taxon>
    </lineage>
</organism>
<keyword evidence="1" id="KW-0812">Transmembrane</keyword>
<evidence type="ECO:0000313" key="5">
    <source>
        <dbReference type="Proteomes" id="UP001390963"/>
    </source>
</evidence>
<name>A0AB35YPB8_9FLAO</name>
<evidence type="ECO:0000313" key="2">
    <source>
        <dbReference type="EMBL" id="MEM0517426.1"/>
    </source>
</evidence>
<feature type="transmembrane region" description="Helical" evidence="1">
    <location>
        <begin position="292"/>
        <end position="310"/>
    </location>
</feature>
<dbReference type="RefSeq" id="WP_279449548.1">
    <property type="nucleotide sequence ID" value="NZ_JAZBJM010000002.1"/>
</dbReference>
<evidence type="ECO:0008006" key="6">
    <source>
        <dbReference type="Google" id="ProtNLM"/>
    </source>
</evidence>
<accession>A0AB35YPB8</accession>
<evidence type="ECO:0000313" key="3">
    <source>
        <dbReference type="EMBL" id="MEM0572768.1"/>
    </source>
</evidence>
<evidence type="ECO:0000256" key="1">
    <source>
        <dbReference type="SAM" id="Phobius"/>
    </source>
</evidence>
<dbReference type="EMBL" id="JAZBJM010000002">
    <property type="protein sequence ID" value="MEM0517426.1"/>
    <property type="molecule type" value="Genomic_DNA"/>
</dbReference>
<proteinExistence type="predicted"/>